<keyword evidence="2" id="KW-1185">Reference proteome</keyword>
<gene>
    <name evidence="1" type="ORF">EST35_0456</name>
</gene>
<reference evidence="2" key="1">
    <citation type="journal article" date="2020" name="bioRxiv">
        <title>Integrative omics analysis of Pseudomonas aeruginosa virus PA5oct highlights the molecular complexity of jumbo phages.</title>
        <authorList>
            <person name="Lood C."/>
            <person name="Danis-Wlodarczyk K."/>
            <person name="Blasdel B.G."/>
            <person name="Jang H.B."/>
            <person name="Vandenheuvel D."/>
            <person name="Briers Y."/>
            <person name="Noben J.-P."/>
            <person name="van Noort V."/>
            <person name="Drulis-Kawa Z."/>
            <person name="Lavigne R."/>
        </authorList>
    </citation>
    <scope>NUCLEOTIDE SEQUENCE [LARGE SCALE GENOMIC DNA]</scope>
</reference>
<evidence type="ECO:0000313" key="1">
    <source>
        <dbReference type="EMBL" id="QCG76324.1"/>
    </source>
</evidence>
<name>A0A4Y5JUQ4_9CAUD</name>
<protein>
    <submittedName>
        <fullName evidence="1">Uncharacterized protein</fullName>
    </submittedName>
</protein>
<accession>A0A4Y5JUQ4</accession>
<sequence>MIIHISHLTHIISVYSKYIIVINKTNEIILCPYTYNRTKIYINKLLLNIDLICYIQYKTETISYPVVITNFLLYPYLVNNTLVI</sequence>
<dbReference type="Proteomes" id="UP000316733">
    <property type="component" value="Segment"/>
</dbReference>
<dbReference type="EMBL" id="MK797984">
    <property type="protein sequence ID" value="QCG76324.1"/>
    <property type="molecule type" value="Genomic_DNA"/>
</dbReference>
<organism evidence="1 2">
    <name type="scientific">Pseudomonas phage vB_PaeM_PA5oct</name>
    <dbReference type="NCBI Taxonomy" id="2163605"/>
    <lineage>
        <taxon>Viruses</taxon>
        <taxon>Duplodnaviria</taxon>
        <taxon>Heunggongvirae</taxon>
        <taxon>Uroviricota</taxon>
        <taxon>Caudoviricetes</taxon>
        <taxon>Arenbergviridae</taxon>
        <taxon>Wroclawvirus</taxon>
        <taxon>Wroclawvirus PA5oct</taxon>
    </lineage>
</organism>
<evidence type="ECO:0000313" key="2">
    <source>
        <dbReference type="Proteomes" id="UP000316733"/>
    </source>
</evidence>
<proteinExistence type="predicted"/>